<dbReference type="InterPro" id="IPR000524">
    <property type="entry name" value="Tscrpt_reg_HTH_GntR"/>
</dbReference>
<dbReference type="SUPFAM" id="SSF48008">
    <property type="entry name" value="GntR ligand-binding domain-like"/>
    <property type="match status" value="1"/>
</dbReference>
<dbReference type="PRINTS" id="PR00035">
    <property type="entry name" value="HTHGNTR"/>
</dbReference>
<gene>
    <name evidence="5" type="ORF">E1963_06645</name>
</gene>
<dbReference type="EMBL" id="SMMX01000004">
    <property type="protein sequence ID" value="TDA22425.1"/>
    <property type="molecule type" value="Genomic_DNA"/>
</dbReference>
<reference evidence="5 6" key="1">
    <citation type="journal article" date="2016" name="Nat. Microbiol.">
        <title>The Mouse Intestinal Bacterial Collection (miBC) provides host-specific insight into cultured diversity and functional potential of the gut microbiota.</title>
        <authorList>
            <person name="Lagkouvardos I."/>
            <person name="Pukall R."/>
            <person name="Abt B."/>
            <person name="Foesel B.U."/>
            <person name="Meier-Kolthoff J.P."/>
            <person name="Kumar N."/>
            <person name="Bresciani A."/>
            <person name="Martinez I."/>
            <person name="Just S."/>
            <person name="Ziegler C."/>
            <person name="Brugiroux S."/>
            <person name="Garzetti D."/>
            <person name="Wenning M."/>
            <person name="Bui T.P."/>
            <person name="Wang J."/>
            <person name="Hugenholtz F."/>
            <person name="Plugge C.M."/>
            <person name="Peterson D.A."/>
            <person name="Hornef M.W."/>
            <person name="Baines J.F."/>
            <person name="Smidt H."/>
            <person name="Walter J."/>
            <person name="Kristiansen K."/>
            <person name="Nielsen H.B."/>
            <person name="Haller D."/>
            <person name="Overmann J."/>
            <person name="Stecher B."/>
            <person name="Clavel T."/>
        </authorList>
    </citation>
    <scope>NUCLEOTIDE SEQUENCE [LARGE SCALE GENOMIC DNA]</scope>
    <source>
        <strain evidence="5 6">DSM 28560</strain>
    </source>
</reference>
<dbReference type="Pfam" id="PF00392">
    <property type="entry name" value="GntR"/>
    <property type="match status" value="1"/>
</dbReference>
<evidence type="ECO:0000256" key="2">
    <source>
        <dbReference type="ARBA" id="ARBA00023125"/>
    </source>
</evidence>
<dbReference type="Proteomes" id="UP000295710">
    <property type="component" value="Unassembled WGS sequence"/>
</dbReference>
<dbReference type="SMART" id="SM00345">
    <property type="entry name" value="HTH_GNTR"/>
    <property type="match status" value="1"/>
</dbReference>
<keyword evidence="3" id="KW-0804">Transcription</keyword>
<dbReference type="InterPro" id="IPR008920">
    <property type="entry name" value="TF_FadR/GntR_C"/>
</dbReference>
<name>A0A4R4FFR4_9FIRM</name>
<organism evidence="5 6">
    <name type="scientific">Extibacter muris</name>
    <dbReference type="NCBI Taxonomy" id="1796622"/>
    <lineage>
        <taxon>Bacteria</taxon>
        <taxon>Bacillati</taxon>
        <taxon>Bacillota</taxon>
        <taxon>Clostridia</taxon>
        <taxon>Lachnospirales</taxon>
        <taxon>Lachnospiraceae</taxon>
        <taxon>Extibacter</taxon>
    </lineage>
</organism>
<dbReference type="PANTHER" id="PTHR43537:SF5">
    <property type="entry name" value="UXU OPERON TRANSCRIPTIONAL REGULATOR"/>
    <property type="match status" value="1"/>
</dbReference>
<dbReference type="GO" id="GO:0003677">
    <property type="term" value="F:DNA binding"/>
    <property type="evidence" value="ECO:0007669"/>
    <property type="project" value="UniProtKB-KW"/>
</dbReference>
<proteinExistence type="predicted"/>
<evidence type="ECO:0000256" key="3">
    <source>
        <dbReference type="ARBA" id="ARBA00023163"/>
    </source>
</evidence>
<dbReference type="InterPro" id="IPR036388">
    <property type="entry name" value="WH-like_DNA-bd_sf"/>
</dbReference>
<sequence>MEFQKISSPSLRELFVDQLEHMILSGKLKIGEKLPPERQLAEMMQVSRAVVNSGLSELEKKGFLNVKPRSGTYVADYRRKGTLDTLMSIMKYNGGRIRNEEIRSIFEVRIALDTLAAQLCIDRISDEEVEVLREKVEHIRDAQSSRDAIQAAFEFQHEFALASQNTLLPLIFQSFRAPIFTMWERYLDLYGIQSLYESNYTMWTFISNRDTEGAIDWINYSIGECISGSREIYYDV</sequence>
<evidence type="ECO:0000313" key="6">
    <source>
        <dbReference type="Proteomes" id="UP000295710"/>
    </source>
</evidence>
<evidence type="ECO:0000259" key="4">
    <source>
        <dbReference type="PROSITE" id="PS50949"/>
    </source>
</evidence>
<keyword evidence="1" id="KW-0805">Transcription regulation</keyword>
<accession>A0A4R4FFR4</accession>
<comment type="caution">
    <text evidence="5">The sequence shown here is derived from an EMBL/GenBank/DDBJ whole genome shotgun (WGS) entry which is preliminary data.</text>
</comment>
<evidence type="ECO:0000313" key="5">
    <source>
        <dbReference type="EMBL" id="TDA22425.1"/>
    </source>
</evidence>
<dbReference type="PANTHER" id="PTHR43537">
    <property type="entry name" value="TRANSCRIPTIONAL REGULATOR, GNTR FAMILY"/>
    <property type="match status" value="1"/>
</dbReference>
<evidence type="ECO:0000256" key="1">
    <source>
        <dbReference type="ARBA" id="ARBA00023015"/>
    </source>
</evidence>
<protein>
    <submittedName>
        <fullName evidence="5">FadR family transcriptional regulator</fullName>
    </submittedName>
</protein>
<feature type="domain" description="HTH gntR-type" evidence="4">
    <location>
        <begin position="9"/>
        <end position="77"/>
    </location>
</feature>
<dbReference type="CDD" id="cd07377">
    <property type="entry name" value="WHTH_GntR"/>
    <property type="match status" value="1"/>
</dbReference>
<dbReference type="AlphaFoldDB" id="A0A4R4FFR4"/>
<dbReference type="Pfam" id="PF07729">
    <property type="entry name" value="FCD"/>
    <property type="match status" value="1"/>
</dbReference>
<dbReference type="Gene3D" id="1.20.120.530">
    <property type="entry name" value="GntR ligand-binding domain-like"/>
    <property type="match status" value="1"/>
</dbReference>
<dbReference type="GO" id="GO:0003700">
    <property type="term" value="F:DNA-binding transcription factor activity"/>
    <property type="evidence" value="ECO:0007669"/>
    <property type="project" value="InterPro"/>
</dbReference>
<dbReference type="InterPro" id="IPR036390">
    <property type="entry name" value="WH_DNA-bd_sf"/>
</dbReference>
<dbReference type="Gene3D" id="1.10.10.10">
    <property type="entry name" value="Winged helix-like DNA-binding domain superfamily/Winged helix DNA-binding domain"/>
    <property type="match status" value="1"/>
</dbReference>
<dbReference type="RefSeq" id="WP_132276483.1">
    <property type="nucleotide sequence ID" value="NZ_JAOBST010000009.1"/>
</dbReference>
<dbReference type="InterPro" id="IPR011711">
    <property type="entry name" value="GntR_C"/>
</dbReference>
<dbReference type="SMART" id="SM00895">
    <property type="entry name" value="FCD"/>
    <property type="match status" value="1"/>
</dbReference>
<dbReference type="SUPFAM" id="SSF46785">
    <property type="entry name" value="Winged helix' DNA-binding domain"/>
    <property type="match status" value="1"/>
</dbReference>
<keyword evidence="2" id="KW-0238">DNA-binding</keyword>
<keyword evidence="6" id="KW-1185">Reference proteome</keyword>
<dbReference type="PROSITE" id="PS50949">
    <property type="entry name" value="HTH_GNTR"/>
    <property type="match status" value="1"/>
</dbReference>